<organism evidence="2 3">
    <name type="scientific">Araneus ventricosus</name>
    <name type="common">Orbweaver spider</name>
    <name type="synonym">Epeira ventricosa</name>
    <dbReference type="NCBI Taxonomy" id="182803"/>
    <lineage>
        <taxon>Eukaryota</taxon>
        <taxon>Metazoa</taxon>
        <taxon>Ecdysozoa</taxon>
        <taxon>Arthropoda</taxon>
        <taxon>Chelicerata</taxon>
        <taxon>Arachnida</taxon>
        <taxon>Araneae</taxon>
        <taxon>Araneomorphae</taxon>
        <taxon>Entelegynae</taxon>
        <taxon>Araneoidea</taxon>
        <taxon>Araneidae</taxon>
        <taxon>Araneus</taxon>
    </lineage>
</organism>
<dbReference type="EMBL" id="BGPR01179920">
    <property type="protein sequence ID" value="GBM59290.1"/>
    <property type="molecule type" value="Genomic_DNA"/>
</dbReference>
<gene>
    <name evidence="2" type="ORF">AVEN_112169_1</name>
    <name evidence="1" type="ORF">AVEN_22139_1</name>
</gene>
<proteinExistence type="predicted"/>
<feature type="non-terminal residue" evidence="2">
    <location>
        <position position="1"/>
    </location>
</feature>
<name>A0A4Y2H1J1_ARAVE</name>
<accession>A0A4Y2H1J1</accession>
<comment type="caution">
    <text evidence="2">The sequence shown here is derived from an EMBL/GenBank/DDBJ whole genome shotgun (WGS) entry which is preliminary data.</text>
</comment>
<reference evidence="2 3" key="1">
    <citation type="journal article" date="2019" name="Sci. Rep.">
        <title>Orb-weaving spider Araneus ventricosus genome elucidates the spidroin gene catalogue.</title>
        <authorList>
            <person name="Kono N."/>
            <person name="Nakamura H."/>
            <person name="Ohtoshi R."/>
            <person name="Moran D.A.P."/>
            <person name="Shinohara A."/>
            <person name="Yoshida Y."/>
            <person name="Fujiwara M."/>
            <person name="Mori M."/>
            <person name="Tomita M."/>
            <person name="Arakawa K."/>
        </authorList>
    </citation>
    <scope>NUCLEOTIDE SEQUENCE [LARGE SCALE GENOMIC DNA]</scope>
</reference>
<keyword evidence="3" id="KW-1185">Reference proteome</keyword>
<protein>
    <submittedName>
        <fullName evidence="2">Uncharacterized protein</fullName>
    </submittedName>
</protein>
<sequence>FQLSPNLSQHSSRPPNPLLEARLVFSGIRIIFLFGPDETSKVSAIPKNNIPSEHRN</sequence>
<dbReference type="AlphaFoldDB" id="A0A4Y2H1J1"/>
<dbReference type="Proteomes" id="UP000499080">
    <property type="component" value="Unassembled WGS sequence"/>
</dbReference>
<dbReference type="EMBL" id="BGPR01179928">
    <property type="protein sequence ID" value="GBM59317.1"/>
    <property type="molecule type" value="Genomic_DNA"/>
</dbReference>
<evidence type="ECO:0000313" key="1">
    <source>
        <dbReference type="EMBL" id="GBM59290.1"/>
    </source>
</evidence>
<evidence type="ECO:0000313" key="2">
    <source>
        <dbReference type="EMBL" id="GBM59317.1"/>
    </source>
</evidence>
<evidence type="ECO:0000313" key="3">
    <source>
        <dbReference type="Proteomes" id="UP000499080"/>
    </source>
</evidence>